<keyword evidence="13 18" id="KW-0472">Membrane</keyword>
<evidence type="ECO:0000256" key="6">
    <source>
        <dbReference type="ARBA" id="ARBA00022660"/>
    </source>
</evidence>
<evidence type="ECO:0000256" key="7">
    <source>
        <dbReference type="ARBA" id="ARBA00022692"/>
    </source>
</evidence>
<dbReference type="EMBL" id="CP089285">
    <property type="protein sequence ID" value="UTO56257.1"/>
    <property type="molecule type" value="Genomic_DNA"/>
</dbReference>
<dbReference type="Pfam" id="PF06455">
    <property type="entry name" value="NADH5_C"/>
    <property type="match status" value="1"/>
</dbReference>
<feature type="transmembrane region" description="Helical" evidence="18">
    <location>
        <begin position="413"/>
        <end position="437"/>
    </location>
</feature>
<evidence type="ECO:0000256" key="13">
    <source>
        <dbReference type="ARBA" id="ARBA00023136"/>
    </source>
</evidence>
<evidence type="ECO:0000313" key="22">
    <source>
        <dbReference type="EMBL" id="UTO56257.1"/>
    </source>
</evidence>
<keyword evidence="9" id="KW-0249">Electron transport</keyword>
<dbReference type="InterPro" id="IPR010934">
    <property type="entry name" value="NADH_DH_su5_C"/>
</dbReference>
<evidence type="ECO:0000256" key="2">
    <source>
        <dbReference type="ARBA" id="ARBA00012944"/>
    </source>
</evidence>
<accession>A0ABY5EX27</accession>
<dbReference type="NCBIfam" id="NF005141">
    <property type="entry name" value="PRK06590.1"/>
    <property type="match status" value="1"/>
</dbReference>
<name>A0ABY5EX27_9RICK</name>
<gene>
    <name evidence="22" type="primary">nuoL</name>
    <name evidence="22" type="ORF">LUA81_04065</name>
</gene>
<feature type="transmembrane region" description="Helical" evidence="18">
    <location>
        <begin position="499"/>
        <end position="521"/>
    </location>
</feature>
<feature type="transmembrane region" description="Helical" evidence="18">
    <location>
        <begin position="206"/>
        <end position="232"/>
    </location>
</feature>
<feature type="domain" description="NADH-Ubiquinone oxidoreductase (complex I) chain 5 N-terminal" evidence="20">
    <location>
        <begin position="61"/>
        <end position="110"/>
    </location>
</feature>
<dbReference type="PANTHER" id="PTHR42829:SF2">
    <property type="entry name" value="NADH-UBIQUINONE OXIDOREDUCTASE CHAIN 5"/>
    <property type="match status" value="1"/>
</dbReference>
<evidence type="ECO:0000259" key="20">
    <source>
        <dbReference type="Pfam" id="PF00662"/>
    </source>
</evidence>
<evidence type="ECO:0000256" key="4">
    <source>
        <dbReference type="ARBA" id="ARBA00021096"/>
    </source>
</evidence>
<evidence type="ECO:0000256" key="3">
    <source>
        <dbReference type="ARBA" id="ARBA00019904"/>
    </source>
</evidence>
<reference evidence="22 23" key="1">
    <citation type="journal article" date="2022" name="Microorganisms">
        <title>Assembly and Comparison of Ca. Neoehrlichia mikurensis Genomes.</title>
        <authorList>
            <person name="Azagi T."/>
            <person name="Dirks R.P."/>
            <person name="Yebra-Pimentel E.S."/>
            <person name="Schaap P.J."/>
            <person name="Koehorst J.J."/>
            <person name="Esser H.J."/>
            <person name="Sprong H."/>
        </authorList>
    </citation>
    <scope>NUCLEOTIDE SEQUENCE [LARGE SCALE GENOMIC DNA]</scope>
    <source>
        <strain evidence="22">18-2804</strain>
    </source>
</reference>
<keyword evidence="10 18" id="KW-1133">Transmembrane helix</keyword>
<keyword evidence="11" id="KW-0520">NAD</keyword>
<sequence>MITVELLCVFLPLIGSILCKLVNKKLFSQILASCGVIVSTILSWYLFFSFQKSYNINIVPWIYIDALQVNWSIYIDRLTVMMLIIVTTISSVVHLYSIGYMSHDKSAIRFSSYLSLFTFFMLMLVTSGNFLQLFFGWEGVGLCSYLLIGFWFNKLSAIKAAVKAFIVNRIGDFFFILGILLIFVVFNTLDFVKIFHYVNTSTVNYIIYAFGHQITIYPIHIICILLFIGCMGKSAQIGLHTWLPDAMEGPTPASALIHAATMVTAGVFLVAKCSPLFELSQPARDLIILIGGITCFFAATVAIVQDDIKKIIAYSTCSQLGYMFIACGASAYNIAIFHLMTHAFFKSLLFLCAGNIIHSMKGEQQISNMSGNSWKKIPYTYLLTWIGSLALAGIFPFAGFYSKDLIIESSYHVSIFSFVIGNIVAFLTACYSWKLVIMVFHGAGVEDNSVHESKYMMLIPLLVLAVGSMISGMLAEHFISTVDFWKDSIIISHHHEVELFIKYLPLICGIMGIIAAYLIYFCQYYKYLHFKILYVFLCNKWYFDKVYNYAITKPVKKLSYALWMKIDKKFIDYFCLGGITRAVIFCARYTTKIQTGYVFDYAFVMLLGLIGIVMYFIYNIGF</sequence>
<protein>
    <recommendedName>
        <fullName evidence="3">NADH-quinone oxidoreductase subunit L</fullName>
        <ecNumber evidence="2">7.1.1.2</ecNumber>
    </recommendedName>
    <alternativeName>
        <fullName evidence="14">NADH dehydrogenase I subunit L</fullName>
    </alternativeName>
    <alternativeName>
        <fullName evidence="4">NADH-ubiquinone oxidoreductase chain 5</fullName>
    </alternativeName>
    <alternativeName>
        <fullName evidence="15">NDH-1 subunit L</fullName>
    </alternativeName>
</protein>
<comment type="subcellular location">
    <subcellularLocation>
        <location evidence="1">Endomembrane system</location>
        <topology evidence="1">Multi-pass membrane protein</topology>
    </subcellularLocation>
    <subcellularLocation>
        <location evidence="17">Membrane</location>
        <topology evidence="17">Multi-pass membrane protein</topology>
    </subcellularLocation>
</comment>
<dbReference type="PANTHER" id="PTHR42829">
    <property type="entry name" value="NADH-UBIQUINONE OXIDOREDUCTASE CHAIN 5"/>
    <property type="match status" value="1"/>
</dbReference>
<dbReference type="Proteomes" id="UP001059985">
    <property type="component" value="Chromosome"/>
</dbReference>
<evidence type="ECO:0000256" key="1">
    <source>
        <dbReference type="ARBA" id="ARBA00004127"/>
    </source>
</evidence>
<proteinExistence type="predicted"/>
<feature type="transmembrane region" description="Helical" evidence="18">
    <location>
        <begin position="337"/>
        <end position="358"/>
    </location>
</feature>
<evidence type="ECO:0000313" key="23">
    <source>
        <dbReference type="Proteomes" id="UP001059985"/>
    </source>
</evidence>
<dbReference type="InterPro" id="IPR018393">
    <property type="entry name" value="NADHpl_OxRdtase_5_subgr"/>
</dbReference>
<dbReference type="EC" id="7.1.1.2" evidence="2"/>
<feature type="domain" description="NADH dehydrogenase subunit 5 C-terminal" evidence="21">
    <location>
        <begin position="431"/>
        <end position="615"/>
    </location>
</feature>
<feature type="transmembrane region" description="Helical" evidence="18">
    <location>
        <begin position="134"/>
        <end position="152"/>
    </location>
</feature>
<feature type="transmembrane region" description="Helical" evidence="18">
    <location>
        <begin position="597"/>
        <end position="618"/>
    </location>
</feature>
<comment type="catalytic activity">
    <reaction evidence="16">
        <text>a ubiquinone + NADH + 5 H(+)(in) = a ubiquinol + NAD(+) + 4 H(+)(out)</text>
        <dbReference type="Rhea" id="RHEA:29091"/>
        <dbReference type="Rhea" id="RHEA-COMP:9565"/>
        <dbReference type="Rhea" id="RHEA-COMP:9566"/>
        <dbReference type="ChEBI" id="CHEBI:15378"/>
        <dbReference type="ChEBI" id="CHEBI:16389"/>
        <dbReference type="ChEBI" id="CHEBI:17976"/>
        <dbReference type="ChEBI" id="CHEBI:57540"/>
        <dbReference type="ChEBI" id="CHEBI:57945"/>
        <dbReference type="EC" id="7.1.1.2"/>
    </reaction>
</comment>
<evidence type="ECO:0000256" key="15">
    <source>
        <dbReference type="ARBA" id="ARBA00032795"/>
    </source>
</evidence>
<evidence type="ECO:0000256" key="17">
    <source>
        <dbReference type="RuleBase" id="RU000320"/>
    </source>
</evidence>
<feature type="transmembrane region" description="Helical" evidence="18">
    <location>
        <begin position="29"/>
        <end position="47"/>
    </location>
</feature>
<dbReference type="RefSeq" id="WP_218213766.1">
    <property type="nucleotide sequence ID" value="NZ_CP054597.1"/>
</dbReference>
<evidence type="ECO:0000256" key="18">
    <source>
        <dbReference type="SAM" id="Phobius"/>
    </source>
</evidence>
<dbReference type="NCBIfam" id="TIGR01974">
    <property type="entry name" value="NDH_I_L"/>
    <property type="match status" value="1"/>
</dbReference>
<keyword evidence="5" id="KW-0813">Transport</keyword>
<feature type="transmembrane region" description="Helical" evidence="18">
    <location>
        <begin position="110"/>
        <end position="128"/>
    </location>
</feature>
<dbReference type="InterPro" id="IPR001516">
    <property type="entry name" value="Proton_antipo_N"/>
</dbReference>
<keyword evidence="8" id="KW-1278">Translocase</keyword>
<evidence type="ECO:0000256" key="11">
    <source>
        <dbReference type="ARBA" id="ARBA00023027"/>
    </source>
</evidence>
<feature type="transmembrane region" description="Helical" evidence="18">
    <location>
        <begin position="253"/>
        <end position="271"/>
    </location>
</feature>
<feature type="transmembrane region" description="Helical" evidence="18">
    <location>
        <begin position="286"/>
        <end position="304"/>
    </location>
</feature>
<dbReference type="Pfam" id="PF00361">
    <property type="entry name" value="Proton_antipo_M"/>
    <property type="match status" value="1"/>
</dbReference>
<evidence type="ECO:0000256" key="12">
    <source>
        <dbReference type="ARBA" id="ARBA00023075"/>
    </source>
</evidence>
<feature type="transmembrane region" description="Helical" evidence="18">
    <location>
        <begin position="164"/>
        <end position="186"/>
    </location>
</feature>
<evidence type="ECO:0000259" key="21">
    <source>
        <dbReference type="Pfam" id="PF06455"/>
    </source>
</evidence>
<keyword evidence="12" id="KW-0830">Ubiquinone</keyword>
<dbReference type="InterPro" id="IPR003945">
    <property type="entry name" value="NU5C-like"/>
</dbReference>
<feature type="transmembrane region" description="Helical" evidence="18">
    <location>
        <begin position="458"/>
        <end position="479"/>
    </location>
</feature>
<feature type="transmembrane region" description="Helical" evidence="18">
    <location>
        <begin position="311"/>
        <end position="331"/>
    </location>
</feature>
<evidence type="ECO:0000256" key="5">
    <source>
        <dbReference type="ARBA" id="ARBA00022448"/>
    </source>
</evidence>
<keyword evidence="6" id="KW-0679">Respiratory chain</keyword>
<feature type="transmembrane region" description="Helical" evidence="18">
    <location>
        <begin position="80"/>
        <end position="98"/>
    </location>
</feature>
<organism evidence="22 23">
    <name type="scientific">Neoehrlichia mikurensis</name>
    <dbReference type="NCBI Taxonomy" id="89586"/>
    <lineage>
        <taxon>Bacteria</taxon>
        <taxon>Pseudomonadati</taxon>
        <taxon>Pseudomonadota</taxon>
        <taxon>Alphaproteobacteria</taxon>
        <taxon>Rickettsiales</taxon>
        <taxon>Anaplasmataceae</taxon>
        <taxon>Candidatus Neoehrlichia</taxon>
    </lineage>
</organism>
<evidence type="ECO:0000256" key="9">
    <source>
        <dbReference type="ARBA" id="ARBA00022982"/>
    </source>
</evidence>
<evidence type="ECO:0000256" key="14">
    <source>
        <dbReference type="ARBA" id="ARBA00031571"/>
    </source>
</evidence>
<dbReference type="InterPro" id="IPR001750">
    <property type="entry name" value="ND/Mrp_TM"/>
</dbReference>
<evidence type="ECO:0000256" key="16">
    <source>
        <dbReference type="ARBA" id="ARBA00049551"/>
    </source>
</evidence>
<dbReference type="Pfam" id="PF00662">
    <property type="entry name" value="Proton_antipo_N"/>
    <property type="match status" value="1"/>
</dbReference>
<feature type="transmembrane region" description="Helical" evidence="18">
    <location>
        <begin position="379"/>
        <end position="401"/>
    </location>
</feature>
<evidence type="ECO:0000259" key="19">
    <source>
        <dbReference type="Pfam" id="PF00361"/>
    </source>
</evidence>
<keyword evidence="23" id="KW-1185">Reference proteome</keyword>
<evidence type="ECO:0000256" key="10">
    <source>
        <dbReference type="ARBA" id="ARBA00022989"/>
    </source>
</evidence>
<keyword evidence="7 17" id="KW-0812">Transmembrane</keyword>
<evidence type="ECO:0000256" key="8">
    <source>
        <dbReference type="ARBA" id="ARBA00022967"/>
    </source>
</evidence>
<feature type="domain" description="NADH:quinone oxidoreductase/Mrp antiporter transmembrane" evidence="19">
    <location>
        <begin position="127"/>
        <end position="424"/>
    </location>
</feature>